<dbReference type="RefSeq" id="WP_176515409.1">
    <property type="nucleotide sequence ID" value="NZ_CP060529.1"/>
</dbReference>
<reference evidence="1 2" key="1">
    <citation type="submission" date="2020-07" db="EMBL/GenBank/DDBJ databases">
        <title>Diversity of carbapenemase encoding genes among Pseudomonas putida group clinical isolates in a tertiary Brazilian hospital.</title>
        <authorList>
            <person name="Alberto-Lei F."/>
            <person name="Nodari C.S."/>
            <person name="Streling A.P."/>
            <person name="Paulino J.T."/>
            <person name="Bessa-Neto F.O."/>
            <person name="Cayo R."/>
            <person name="Gales A.C."/>
        </authorList>
    </citation>
    <scope>NUCLEOTIDE SEQUENCE [LARGE SCALE GENOMIC DNA]</scope>
    <source>
        <strain evidence="1 2">12464</strain>
    </source>
</reference>
<dbReference type="EMBL" id="JACGDG010000019">
    <property type="protein sequence ID" value="MBA6118036.1"/>
    <property type="molecule type" value="Genomic_DNA"/>
</dbReference>
<gene>
    <name evidence="1" type="ORF">H4C47_20175</name>
</gene>
<evidence type="ECO:0000313" key="2">
    <source>
        <dbReference type="Proteomes" id="UP000553948"/>
    </source>
</evidence>
<accession>A0A7W2L447</accession>
<proteinExistence type="predicted"/>
<name>A0A7W2L447_PSEPU</name>
<dbReference type="AlphaFoldDB" id="A0A7W2L447"/>
<sequence>MDIIESYGGRSVLQEDADSYRRIWKIKARLREKLEGTYGGVPSSKPEVESPVMTMDWSTFYVAIQKDKIHGFEDRLAMLDQVASHFTSAQHFNDIPLQARLGIAGLRSTDIDHPEWFGSMTGAGKFYSLMNASAPAFSIALDAIPLKGAVTKDQYDTFIREFIKGFPAGRHGLGTATRLLSMKRPDVFLCVDAQNRGQLARDVGMVRADKLDYDRYWPEVVERIQEAPWWKSPMPSGGNEAKAWRARAAMLDAIFYQEKKK</sequence>
<dbReference type="Proteomes" id="UP000553948">
    <property type="component" value="Unassembled WGS sequence"/>
</dbReference>
<evidence type="ECO:0000313" key="1">
    <source>
        <dbReference type="EMBL" id="MBA6118036.1"/>
    </source>
</evidence>
<comment type="caution">
    <text evidence="1">The sequence shown here is derived from an EMBL/GenBank/DDBJ whole genome shotgun (WGS) entry which is preliminary data.</text>
</comment>
<organism evidence="1 2">
    <name type="scientific">Pseudomonas putida</name>
    <name type="common">Arthrobacter siderocapsulatus</name>
    <dbReference type="NCBI Taxonomy" id="303"/>
    <lineage>
        <taxon>Bacteria</taxon>
        <taxon>Pseudomonadati</taxon>
        <taxon>Pseudomonadota</taxon>
        <taxon>Gammaproteobacteria</taxon>
        <taxon>Pseudomonadales</taxon>
        <taxon>Pseudomonadaceae</taxon>
        <taxon>Pseudomonas</taxon>
    </lineage>
</organism>
<protein>
    <submittedName>
        <fullName evidence="1">Uncharacterized protein</fullName>
    </submittedName>
</protein>